<name>A0ABU7IRY6_9FLAO</name>
<dbReference type="RefSeq" id="WP_272650549.1">
    <property type="nucleotide sequence ID" value="NZ_JAZDDG010000003.1"/>
</dbReference>
<comment type="caution">
    <text evidence="3">The sequence shown here is derived from an EMBL/GenBank/DDBJ whole genome shotgun (WGS) entry which is preliminary data.</text>
</comment>
<dbReference type="Pfam" id="PF11751">
    <property type="entry name" value="PorP_SprF"/>
    <property type="match status" value="1"/>
</dbReference>
<reference evidence="3 4" key="1">
    <citation type="submission" date="2024-01" db="EMBL/GenBank/DDBJ databases">
        <title>Maribacter spp. originated from different algae showed divergent polysaccharides utilization ability.</title>
        <authorList>
            <person name="Wang H."/>
            <person name="Wu Y."/>
        </authorList>
    </citation>
    <scope>NUCLEOTIDE SEQUENCE [LARGE SCALE GENOMIC DNA]</scope>
    <source>
        <strain evidence="3 4">PR1</strain>
    </source>
</reference>
<keyword evidence="2" id="KW-0732">Signal</keyword>
<keyword evidence="4" id="KW-1185">Reference proteome</keyword>
<organism evidence="3 4">
    <name type="scientific">Maribacter cobaltidurans</name>
    <dbReference type="NCBI Taxonomy" id="1178778"/>
    <lineage>
        <taxon>Bacteria</taxon>
        <taxon>Pseudomonadati</taxon>
        <taxon>Bacteroidota</taxon>
        <taxon>Flavobacteriia</taxon>
        <taxon>Flavobacteriales</taxon>
        <taxon>Flavobacteriaceae</taxon>
        <taxon>Maribacter</taxon>
    </lineage>
</organism>
<feature type="coiled-coil region" evidence="1">
    <location>
        <begin position="317"/>
        <end position="351"/>
    </location>
</feature>
<evidence type="ECO:0000256" key="2">
    <source>
        <dbReference type="SAM" id="SignalP"/>
    </source>
</evidence>
<gene>
    <name evidence="3" type="ORF">V1I91_06575</name>
</gene>
<evidence type="ECO:0000256" key="1">
    <source>
        <dbReference type="SAM" id="Coils"/>
    </source>
</evidence>
<dbReference type="EMBL" id="JAZDDG010000003">
    <property type="protein sequence ID" value="MEE1975726.1"/>
    <property type="molecule type" value="Genomic_DNA"/>
</dbReference>
<keyword evidence="1" id="KW-0175">Coiled coil</keyword>
<proteinExistence type="predicted"/>
<evidence type="ECO:0000313" key="4">
    <source>
        <dbReference type="Proteomes" id="UP001356308"/>
    </source>
</evidence>
<accession>A0ABU7IRY6</accession>
<dbReference type="Proteomes" id="UP001356308">
    <property type="component" value="Unassembled WGS sequence"/>
</dbReference>
<sequence length="544" mass="61494">MNKFCGALLIVFVVVGLNAQDVELPSDYRQHNLTEYNSSLLNPAYSLDKNNPSSLAFWSRWQWQTFDGDPTTLFFNYSHRLSELSTAGVGFFQHNTEIFINTGLSINYAYNIELSERASLGVGVNILGFQQKLADQRFFTPNPIQTEITNDFIVQLAPGINFRYDSFSLGLSSENLMDYNISTNERNTSSDGRMFLALASYDFPIGILNSDDNSVLIPAIYYKSIPGFDAQLGLTTLLSTNKFWAQLGYNSFYGISGGVGGRFFKRFSIGALVEVGASSDISGTDPTFELVTSYKLGKPSAEERYPTEELIVEAVTEKELTRAEKLAQREVEKERERLEKIQRQREKDSIREALRLTDLALEESKMAEKKRKDSIAQTNEDKALAEVQAIERQRKIDSTNAANKAKEAALALELQRKRDSIAQAKLAEAEALKQQEEIERLAQQKEEVTPEKGERYEEVAKQGSLEPGYYLIANVFGTKRYFDAFMADLQKKGLNPGSFYRDVNKYNYVYLAKFNSISEARAARDSNFGGKYTEKTWIFRVVGE</sequence>
<evidence type="ECO:0000313" key="3">
    <source>
        <dbReference type="EMBL" id="MEE1975726.1"/>
    </source>
</evidence>
<dbReference type="NCBIfam" id="TIGR03519">
    <property type="entry name" value="T9SS_PorP_fam"/>
    <property type="match status" value="1"/>
</dbReference>
<feature type="signal peptide" evidence="2">
    <location>
        <begin position="1"/>
        <end position="19"/>
    </location>
</feature>
<feature type="chain" id="PRO_5045254828" evidence="2">
    <location>
        <begin position="20"/>
        <end position="544"/>
    </location>
</feature>
<protein>
    <submittedName>
        <fullName evidence="3">PorP/SprF family type IX secretion system membrane protein</fullName>
    </submittedName>
</protein>
<dbReference type="InterPro" id="IPR019861">
    <property type="entry name" value="PorP/SprF_Bacteroidetes"/>
</dbReference>